<accession>A0A813H2Q9</accession>
<dbReference type="Proteomes" id="UP000626109">
    <property type="component" value="Unassembled WGS sequence"/>
</dbReference>
<organism evidence="3 4">
    <name type="scientific">Polarella glacialis</name>
    <name type="common">Dinoflagellate</name>
    <dbReference type="NCBI Taxonomy" id="89957"/>
    <lineage>
        <taxon>Eukaryota</taxon>
        <taxon>Sar</taxon>
        <taxon>Alveolata</taxon>
        <taxon>Dinophyceae</taxon>
        <taxon>Suessiales</taxon>
        <taxon>Suessiaceae</taxon>
        <taxon>Polarella</taxon>
    </lineage>
</organism>
<dbReference type="InterPro" id="IPR002885">
    <property type="entry name" value="PPR_rpt"/>
</dbReference>
<name>A0A813H2Q9_POLGL</name>
<feature type="transmembrane region" description="Helical" evidence="2">
    <location>
        <begin position="99"/>
        <end position="121"/>
    </location>
</feature>
<sequence>VEWEWNVDTKDDSRTTRLPKGFADLNAAAAGNVVVAERVASTIGPSVPAKYRRMFYNTIIKACANAANPERANHWFQTLLAEGLEPNQDRSSNISKGSWLLGAFLIAVPVIVMLFVAVVMLSSPGLAM</sequence>
<reference evidence="3" key="1">
    <citation type="submission" date="2021-02" db="EMBL/GenBank/DDBJ databases">
        <authorList>
            <person name="Dougan E. K."/>
            <person name="Rhodes N."/>
            <person name="Thang M."/>
            <person name="Chan C."/>
        </authorList>
    </citation>
    <scope>NUCLEOTIDE SEQUENCE</scope>
</reference>
<evidence type="ECO:0000313" key="4">
    <source>
        <dbReference type="Proteomes" id="UP000626109"/>
    </source>
</evidence>
<dbReference type="PROSITE" id="PS51375">
    <property type="entry name" value="PPR"/>
    <property type="match status" value="1"/>
</dbReference>
<dbReference type="NCBIfam" id="TIGR00756">
    <property type="entry name" value="PPR"/>
    <property type="match status" value="1"/>
</dbReference>
<evidence type="ECO:0000313" key="3">
    <source>
        <dbReference type="EMBL" id="CAE8632068.1"/>
    </source>
</evidence>
<dbReference type="AlphaFoldDB" id="A0A813H2Q9"/>
<feature type="repeat" description="PPR" evidence="1">
    <location>
        <begin position="52"/>
        <end position="86"/>
    </location>
</feature>
<proteinExistence type="predicted"/>
<evidence type="ECO:0000256" key="2">
    <source>
        <dbReference type="SAM" id="Phobius"/>
    </source>
</evidence>
<dbReference type="EMBL" id="CAJNNW010000890">
    <property type="protein sequence ID" value="CAE8632068.1"/>
    <property type="molecule type" value="Genomic_DNA"/>
</dbReference>
<comment type="caution">
    <text evidence="3">The sequence shown here is derived from an EMBL/GenBank/DDBJ whole genome shotgun (WGS) entry which is preliminary data.</text>
</comment>
<feature type="non-terminal residue" evidence="3">
    <location>
        <position position="1"/>
    </location>
</feature>
<keyword evidence="2" id="KW-1133">Transmembrane helix</keyword>
<evidence type="ECO:0000256" key="1">
    <source>
        <dbReference type="PROSITE-ProRule" id="PRU00708"/>
    </source>
</evidence>
<protein>
    <submittedName>
        <fullName evidence="3">Uncharacterized protein</fullName>
    </submittedName>
</protein>
<gene>
    <name evidence="3" type="ORF">PGLA2088_LOCUS1180</name>
</gene>
<keyword evidence="2" id="KW-0472">Membrane</keyword>
<keyword evidence="2" id="KW-0812">Transmembrane</keyword>